<keyword evidence="3" id="KW-0479">Metal-binding</keyword>
<feature type="domain" description="Iron hydrogenase small subunit" evidence="6">
    <location>
        <begin position="420"/>
        <end position="481"/>
    </location>
</feature>
<evidence type="ECO:0000256" key="2">
    <source>
        <dbReference type="ARBA" id="ARBA00022485"/>
    </source>
</evidence>
<evidence type="ECO:0000313" key="8">
    <source>
        <dbReference type="Proteomes" id="UP000007264"/>
    </source>
</evidence>
<dbReference type="InterPro" id="IPR003149">
    <property type="entry name" value="Fe_hydrogenase_ssu"/>
</dbReference>
<dbReference type="STRING" id="574566.I0YLU4"/>
<dbReference type="SUPFAM" id="SSF53920">
    <property type="entry name" value="Fe-only hydrogenase"/>
    <property type="match status" value="1"/>
</dbReference>
<keyword evidence="2" id="KW-0004">4Fe-4S</keyword>
<dbReference type="Pfam" id="PF02256">
    <property type="entry name" value="Fe_hyd_SSU"/>
    <property type="match status" value="1"/>
</dbReference>
<gene>
    <name evidence="7" type="ORF">COCSUDRAFT_19743</name>
</gene>
<dbReference type="eggNOG" id="KOG2439">
    <property type="taxonomic scope" value="Eukaryota"/>
</dbReference>
<dbReference type="RefSeq" id="XP_005643907.1">
    <property type="nucleotide sequence ID" value="XM_005643850.1"/>
</dbReference>
<keyword evidence="4" id="KW-0408">Iron</keyword>
<dbReference type="InterPro" id="IPR050340">
    <property type="entry name" value="Cytosolic_Fe-S_CAF"/>
</dbReference>
<evidence type="ECO:0000256" key="3">
    <source>
        <dbReference type="ARBA" id="ARBA00022723"/>
    </source>
</evidence>
<accession>I0YLU4</accession>
<dbReference type="Pfam" id="PF02906">
    <property type="entry name" value="Fe_hyd_lg_C"/>
    <property type="match status" value="1"/>
</dbReference>
<dbReference type="FunFam" id="3.30.70.20:FF:000042">
    <property type="entry name" value="Cytosolic Fe-S cluster assembly factor NAR1"/>
    <property type="match status" value="1"/>
</dbReference>
<reference evidence="7 8" key="1">
    <citation type="journal article" date="2012" name="Genome Biol.">
        <title>The genome of the polar eukaryotic microalga coccomyxa subellipsoidea reveals traits of cold adaptation.</title>
        <authorList>
            <person name="Blanc G."/>
            <person name="Agarkova I."/>
            <person name="Grimwood J."/>
            <person name="Kuo A."/>
            <person name="Brueggeman A."/>
            <person name="Dunigan D."/>
            <person name="Gurnon J."/>
            <person name="Ladunga I."/>
            <person name="Lindquist E."/>
            <person name="Lucas S."/>
            <person name="Pangilinan J."/>
            <person name="Proschold T."/>
            <person name="Salamov A."/>
            <person name="Schmutz J."/>
            <person name="Weeks D."/>
            <person name="Yamada T."/>
            <person name="Claverie J.M."/>
            <person name="Grigoriev I."/>
            <person name="Van Etten J."/>
            <person name="Lomsadze A."/>
            <person name="Borodovsky M."/>
        </authorList>
    </citation>
    <scope>NUCLEOTIDE SEQUENCE [LARGE SCALE GENOMIC DNA]</scope>
    <source>
        <strain evidence="7 8">C-169</strain>
    </source>
</reference>
<dbReference type="OrthoDB" id="10253113at2759"/>
<keyword evidence="5" id="KW-0411">Iron-sulfur</keyword>
<dbReference type="EMBL" id="AGSI01000019">
    <property type="protein sequence ID" value="EIE19363.1"/>
    <property type="molecule type" value="Genomic_DNA"/>
</dbReference>
<sequence>MAQFSGAVKLADLNDFIAPSQACVVNIHGKKEGNIKLDFDALDKPPEKASKLINIMSLQDCLACSGCVTSAETVLLEHQSAAEFMSKLADPGVTVVVSVSPQSRTALAAFYGLSPAETLQKLTGFFKGLGVRAVLDTSTGRDFALLEAAAEFVQRYREAHPELAGESMPSLPMLASACPGWVCYAEKTHGDYVLPHISSTKSPQASPQLYKFPANTPSITSLFAVMGTLVKRHLAAQWGLQPGQVYHCAIMPCYDKKLEASREDFNVPGTSVAEVDSVLTSGEVQLMLEVHGRPLGELPSARLDSLVGSAPEDGQLYGLPGGSGGYLEYIFRAAAAQLFGKEVEAGPLPLRTLRNADFQEVSLDVGGRPALRFAIAYGFRNIQTLVRKIKRGASEYDYVEIMACPSGCLNGGGQIKPQPGQSSQQLLDELDAIYHDPQACVVPRLPQDNPTVAALYERWVGAPVGSEQGRQLFFTEYHKRDKSIAATVGDW</sequence>
<dbReference type="GO" id="GO:0051539">
    <property type="term" value="F:4 iron, 4 sulfur cluster binding"/>
    <property type="evidence" value="ECO:0007669"/>
    <property type="project" value="UniProtKB-KW"/>
</dbReference>
<protein>
    <submittedName>
        <fullName evidence="7">Iron hydrogenase</fullName>
    </submittedName>
</protein>
<dbReference type="Gene3D" id="4.10.260.20">
    <property type="entry name" value="Iron hydrogenase, small subunit"/>
    <property type="match status" value="1"/>
</dbReference>
<dbReference type="Proteomes" id="UP000007264">
    <property type="component" value="Unassembled WGS sequence"/>
</dbReference>
<dbReference type="AlphaFoldDB" id="I0YLU4"/>
<dbReference type="KEGG" id="csl:COCSUDRAFT_19743"/>
<dbReference type="SMR" id="I0YLU4"/>
<evidence type="ECO:0000256" key="4">
    <source>
        <dbReference type="ARBA" id="ARBA00023004"/>
    </source>
</evidence>
<comment type="caution">
    <text evidence="7">The sequence shown here is derived from an EMBL/GenBank/DDBJ whole genome shotgun (WGS) entry which is preliminary data.</text>
</comment>
<dbReference type="Gene3D" id="3.40.50.1780">
    <property type="match status" value="1"/>
</dbReference>
<dbReference type="GO" id="GO:0046872">
    <property type="term" value="F:metal ion binding"/>
    <property type="evidence" value="ECO:0007669"/>
    <property type="project" value="UniProtKB-KW"/>
</dbReference>
<evidence type="ECO:0000313" key="7">
    <source>
        <dbReference type="EMBL" id="EIE19363.1"/>
    </source>
</evidence>
<dbReference type="GeneID" id="17037303"/>
<dbReference type="SMART" id="SM00902">
    <property type="entry name" value="Fe_hyd_SSU"/>
    <property type="match status" value="1"/>
</dbReference>
<organism evidence="7 8">
    <name type="scientific">Coccomyxa subellipsoidea (strain C-169)</name>
    <name type="common">Green microalga</name>
    <dbReference type="NCBI Taxonomy" id="574566"/>
    <lineage>
        <taxon>Eukaryota</taxon>
        <taxon>Viridiplantae</taxon>
        <taxon>Chlorophyta</taxon>
        <taxon>core chlorophytes</taxon>
        <taxon>Trebouxiophyceae</taxon>
        <taxon>Trebouxiophyceae incertae sedis</taxon>
        <taxon>Coccomyxaceae</taxon>
        <taxon>Coccomyxa</taxon>
        <taxon>Coccomyxa subellipsoidea</taxon>
    </lineage>
</organism>
<dbReference type="Gene3D" id="3.30.70.20">
    <property type="match status" value="1"/>
</dbReference>
<dbReference type="InterPro" id="IPR036991">
    <property type="entry name" value="Fe_hydrogenase_ssu_sf"/>
</dbReference>
<proteinExistence type="inferred from homology"/>
<evidence type="ECO:0000256" key="5">
    <source>
        <dbReference type="ARBA" id="ARBA00023014"/>
    </source>
</evidence>
<dbReference type="InterPro" id="IPR004108">
    <property type="entry name" value="Fe_hydrogenase_lsu_C"/>
</dbReference>
<name>I0YLU4_COCSC</name>
<dbReference type="Gene3D" id="3.40.950.10">
    <property type="entry name" value="Fe-only Hydrogenase (Larger Subunit), Chain L, domain 3"/>
    <property type="match status" value="1"/>
</dbReference>
<dbReference type="InterPro" id="IPR009016">
    <property type="entry name" value="Fe_hydrogenase"/>
</dbReference>
<evidence type="ECO:0000256" key="1">
    <source>
        <dbReference type="ARBA" id="ARBA00006596"/>
    </source>
</evidence>
<evidence type="ECO:0000259" key="6">
    <source>
        <dbReference type="SMART" id="SM00902"/>
    </source>
</evidence>
<keyword evidence="8" id="KW-1185">Reference proteome</keyword>
<comment type="similarity">
    <text evidence="1">Belongs to the NARF family.</text>
</comment>
<dbReference type="PANTHER" id="PTHR11615">
    <property type="entry name" value="NITRATE, FORMATE, IRON DEHYDROGENASE"/>
    <property type="match status" value="1"/>
</dbReference>